<dbReference type="PROSITE" id="PS51898">
    <property type="entry name" value="TYR_RECOMBINASE"/>
    <property type="match status" value="1"/>
</dbReference>
<dbReference type="CDD" id="cd00796">
    <property type="entry name" value="INT_Rci_Hp1_C"/>
    <property type="match status" value="1"/>
</dbReference>
<dbReference type="PROSITE" id="PS51900">
    <property type="entry name" value="CB"/>
    <property type="match status" value="1"/>
</dbReference>
<dbReference type="PANTHER" id="PTHR30349">
    <property type="entry name" value="PHAGE INTEGRASE-RELATED"/>
    <property type="match status" value="1"/>
</dbReference>
<evidence type="ECO:0000259" key="6">
    <source>
        <dbReference type="PROSITE" id="PS51898"/>
    </source>
</evidence>
<organism evidence="8 9">
    <name type="scientific">Candidatus Sherwoodlollariibacterium unditelluris</name>
    <dbReference type="NCBI Taxonomy" id="1974757"/>
    <lineage>
        <taxon>Bacteria</taxon>
        <taxon>Pseudomonadati</taxon>
        <taxon>Candidatus Omnitrophota</taxon>
        <taxon>Candidatus Sherwoodlollariibacterium</taxon>
    </lineage>
</organism>
<evidence type="ECO:0000313" key="8">
    <source>
        <dbReference type="EMBL" id="PIP19180.1"/>
    </source>
</evidence>
<dbReference type="InterPro" id="IPR010998">
    <property type="entry name" value="Integrase_recombinase_N"/>
</dbReference>
<evidence type="ECO:0000256" key="4">
    <source>
        <dbReference type="ARBA" id="ARBA00023172"/>
    </source>
</evidence>
<evidence type="ECO:0000256" key="2">
    <source>
        <dbReference type="ARBA" id="ARBA00022908"/>
    </source>
</evidence>
<name>A0A2G9YIW4_9BACT</name>
<dbReference type="Proteomes" id="UP000231292">
    <property type="component" value="Unassembled WGS sequence"/>
</dbReference>
<dbReference type="EMBL" id="PCRK01000103">
    <property type="protein sequence ID" value="PIP19180.1"/>
    <property type="molecule type" value="Genomic_DNA"/>
</dbReference>
<dbReference type="InterPro" id="IPR044068">
    <property type="entry name" value="CB"/>
</dbReference>
<dbReference type="AlphaFoldDB" id="A0A2G9YIW4"/>
<evidence type="ECO:0000259" key="7">
    <source>
        <dbReference type="PROSITE" id="PS51900"/>
    </source>
</evidence>
<dbReference type="Pfam" id="PF24624">
    <property type="entry name" value="Int_N"/>
    <property type="match status" value="1"/>
</dbReference>
<protein>
    <recommendedName>
        <fullName evidence="10">Site-specific integrase</fullName>
    </recommendedName>
</protein>
<sequence>MPVYEYKGKKGIIYYIVYSYNGRRKTEHVGKDKKLAEAVLHKRLTEIAENRFLDIRKERKIKFEDFADEYLQLHSELKRSYNTDKKIVSLLKNFFGGKYLYEITSLDVERFKSVRARQAVKRAKAKKTISPATVNRALAVLKSIFNKAILWDKIERNPCKGVEMFKENNQRLRFLEKEEIDKLLSNCCEHLRPIVIVALHSGMRKGEILKLKWPDIDIKRNIIHLLDTKNGEKREVPMNRLVQKTIIGVLKHPDSQYIFCDKDGKPYGDIKKSFFTAINNSDIVNFHFHDLRHTFASQLVMSGIDLNTVRELLGHKSLEMTLRYSHLSPDHKKRAVDVLEQNLHKLGSQTAGNLQEIVSLENNRFFTLSELIDNKEVGI</sequence>
<dbReference type="GO" id="GO:0003677">
    <property type="term" value="F:DNA binding"/>
    <property type="evidence" value="ECO:0007669"/>
    <property type="project" value="UniProtKB-UniRule"/>
</dbReference>
<dbReference type="Gene3D" id="1.10.443.10">
    <property type="entry name" value="Intergrase catalytic core"/>
    <property type="match status" value="1"/>
</dbReference>
<dbReference type="Gene3D" id="1.10.150.130">
    <property type="match status" value="1"/>
</dbReference>
<dbReference type="SUPFAM" id="SSF56349">
    <property type="entry name" value="DNA breaking-rejoining enzymes"/>
    <property type="match status" value="1"/>
</dbReference>
<keyword evidence="3 5" id="KW-0238">DNA-binding</keyword>
<evidence type="ECO:0000256" key="1">
    <source>
        <dbReference type="ARBA" id="ARBA00008857"/>
    </source>
</evidence>
<dbReference type="InterPro" id="IPR002104">
    <property type="entry name" value="Integrase_catalytic"/>
</dbReference>
<feature type="domain" description="Core-binding (CB)" evidence="7">
    <location>
        <begin position="61"/>
        <end position="149"/>
    </location>
</feature>
<evidence type="ECO:0008006" key="10">
    <source>
        <dbReference type="Google" id="ProtNLM"/>
    </source>
</evidence>
<dbReference type="InterPro" id="IPR050090">
    <property type="entry name" value="Tyrosine_recombinase_XerCD"/>
</dbReference>
<dbReference type="Pfam" id="PF00589">
    <property type="entry name" value="Phage_integrase"/>
    <property type="match status" value="1"/>
</dbReference>
<dbReference type="GO" id="GO:0015074">
    <property type="term" value="P:DNA integration"/>
    <property type="evidence" value="ECO:0007669"/>
    <property type="project" value="UniProtKB-KW"/>
</dbReference>
<dbReference type="InterPro" id="IPR013762">
    <property type="entry name" value="Integrase-like_cat_sf"/>
</dbReference>
<gene>
    <name evidence="8" type="ORF">COX41_04225</name>
</gene>
<dbReference type="GO" id="GO:0006310">
    <property type="term" value="P:DNA recombination"/>
    <property type="evidence" value="ECO:0007669"/>
    <property type="project" value="UniProtKB-KW"/>
</dbReference>
<comment type="caution">
    <text evidence="8">The sequence shown here is derived from an EMBL/GenBank/DDBJ whole genome shotgun (WGS) entry which is preliminary data.</text>
</comment>
<reference evidence="8 9" key="1">
    <citation type="submission" date="2017-09" db="EMBL/GenBank/DDBJ databases">
        <title>Depth-based differentiation of microbial function through sediment-hosted aquifers and enrichment of novel symbionts in the deep terrestrial subsurface.</title>
        <authorList>
            <person name="Probst A.J."/>
            <person name="Ladd B."/>
            <person name="Jarett J.K."/>
            <person name="Geller-Mcgrath D.E."/>
            <person name="Sieber C.M."/>
            <person name="Emerson J.B."/>
            <person name="Anantharaman K."/>
            <person name="Thomas B.C."/>
            <person name="Malmstrom R."/>
            <person name="Stieglmeier M."/>
            <person name="Klingl A."/>
            <person name="Woyke T."/>
            <person name="Ryan C.M."/>
            <person name="Banfield J.F."/>
        </authorList>
    </citation>
    <scope>NUCLEOTIDE SEQUENCE [LARGE SCALE GENOMIC DNA]</scope>
    <source>
        <strain evidence="8">CG23_combo_of_CG06-09_8_20_14_all_41_10</strain>
    </source>
</reference>
<feature type="domain" description="Tyr recombinase" evidence="6">
    <location>
        <begin position="170"/>
        <end position="337"/>
    </location>
</feature>
<dbReference type="InterPro" id="IPR011010">
    <property type="entry name" value="DNA_brk_join_enz"/>
</dbReference>
<keyword evidence="4" id="KW-0233">DNA recombination</keyword>
<dbReference type="InterPro" id="IPR057084">
    <property type="entry name" value="Int_N"/>
</dbReference>
<dbReference type="PANTHER" id="PTHR30349:SF64">
    <property type="entry name" value="PROPHAGE INTEGRASE INTD-RELATED"/>
    <property type="match status" value="1"/>
</dbReference>
<accession>A0A2G9YIW4</accession>
<evidence type="ECO:0000313" key="9">
    <source>
        <dbReference type="Proteomes" id="UP000231292"/>
    </source>
</evidence>
<evidence type="ECO:0000256" key="3">
    <source>
        <dbReference type="ARBA" id="ARBA00023125"/>
    </source>
</evidence>
<keyword evidence="2" id="KW-0229">DNA integration</keyword>
<evidence type="ECO:0000256" key="5">
    <source>
        <dbReference type="PROSITE-ProRule" id="PRU01248"/>
    </source>
</evidence>
<proteinExistence type="inferred from homology"/>
<comment type="similarity">
    <text evidence="1">Belongs to the 'phage' integrase family.</text>
</comment>